<protein>
    <submittedName>
        <fullName evidence="1">Uncharacterized protein</fullName>
    </submittedName>
</protein>
<evidence type="ECO:0000313" key="2">
    <source>
        <dbReference type="Proteomes" id="UP000269396"/>
    </source>
</evidence>
<dbReference type="EMBL" id="UZAL01029681">
    <property type="protein sequence ID" value="VDP49726.1"/>
    <property type="molecule type" value="Genomic_DNA"/>
</dbReference>
<organism evidence="1 2">
    <name type="scientific">Schistosoma mattheei</name>
    <dbReference type="NCBI Taxonomy" id="31246"/>
    <lineage>
        <taxon>Eukaryota</taxon>
        <taxon>Metazoa</taxon>
        <taxon>Spiralia</taxon>
        <taxon>Lophotrochozoa</taxon>
        <taxon>Platyhelminthes</taxon>
        <taxon>Trematoda</taxon>
        <taxon>Digenea</taxon>
        <taxon>Strigeidida</taxon>
        <taxon>Schistosomatoidea</taxon>
        <taxon>Schistosomatidae</taxon>
        <taxon>Schistosoma</taxon>
    </lineage>
</organism>
<name>A0A3P8I2B4_9TREM</name>
<sequence>MLIETDGDWNSRIIFFSIHSNIRDIVTTFSPTRGRALSRILGTGRKPYHRRSLGGGGILTKSVPLNICISTCNTIGVFDKRSIPR</sequence>
<dbReference type="Proteomes" id="UP000269396">
    <property type="component" value="Unassembled WGS sequence"/>
</dbReference>
<gene>
    <name evidence="1" type="ORF">SMTD_LOCUS9408</name>
</gene>
<accession>A0A3P8I2B4</accession>
<proteinExistence type="predicted"/>
<reference evidence="1 2" key="1">
    <citation type="submission" date="2018-11" db="EMBL/GenBank/DDBJ databases">
        <authorList>
            <consortium name="Pathogen Informatics"/>
        </authorList>
    </citation>
    <scope>NUCLEOTIDE SEQUENCE [LARGE SCALE GENOMIC DNA]</scope>
    <source>
        <strain>Denwood</strain>
        <strain evidence="2">Zambia</strain>
    </source>
</reference>
<keyword evidence="2" id="KW-1185">Reference proteome</keyword>
<evidence type="ECO:0000313" key="1">
    <source>
        <dbReference type="EMBL" id="VDP49726.1"/>
    </source>
</evidence>
<dbReference type="AlphaFoldDB" id="A0A3P8I2B4"/>